<dbReference type="Proteomes" id="UP001631969">
    <property type="component" value="Unassembled WGS sequence"/>
</dbReference>
<proteinExistence type="predicted"/>
<gene>
    <name evidence="1" type="ORF">ACI1P1_09195</name>
</gene>
<organism evidence="1 2">
    <name type="scientific">Paenibacillus mesotrionivorans</name>
    <dbReference type="NCBI Taxonomy" id="3160968"/>
    <lineage>
        <taxon>Bacteria</taxon>
        <taxon>Bacillati</taxon>
        <taxon>Bacillota</taxon>
        <taxon>Bacilli</taxon>
        <taxon>Bacillales</taxon>
        <taxon>Paenibacillaceae</taxon>
        <taxon>Paenibacillus</taxon>
    </lineage>
</organism>
<evidence type="ECO:0000313" key="1">
    <source>
        <dbReference type="EMBL" id="MFM9328461.1"/>
    </source>
</evidence>
<protein>
    <submittedName>
        <fullName evidence="1">Acyl carrier protein</fullName>
    </submittedName>
</protein>
<accession>A0ACC7NUM9</accession>
<name>A0ACC7NUM9_9BACL</name>
<comment type="caution">
    <text evidence="1">The sequence shown here is derived from an EMBL/GenBank/DDBJ whole genome shotgun (WGS) entry which is preliminary data.</text>
</comment>
<dbReference type="EMBL" id="JBJURJ010000005">
    <property type="protein sequence ID" value="MFM9328461.1"/>
    <property type="molecule type" value="Genomic_DNA"/>
</dbReference>
<reference evidence="1" key="1">
    <citation type="submission" date="2024-12" db="EMBL/GenBank/DDBJ databases">
        <authorList>
            <person name="Wu N."/>
        </authorList>
    </citation>
    <scope>NUCLEOTIDE SEQUENCE</scope>
    <source>
        <strain evidence="1">P15</strain>
    </source>
</reference>
<evidence type="ECO:0000313" key="2">
    <source>
        <dbReference type="Proteomes" id="UP001631969"/>
    </source>
</evidence>
<sequence length="74" mass="8581">MELLSAISKLPREKITVDSRLTLDLGLDSIQFMELLASLEDRFPIRLEVEDIRPELFFSVGTVLEFVQERLKDD</sequence>
<keyword evidence="2" id="KW-1185">Reference proteome</keyword>